<protein>
    <submittedName>
        <fullName evidence="1">Uncharacterized protein</fullName>
    </submittedName>
</protein>
<sequence>MYVGCLQFYIQLSFSTYFFSSLASFWIYLKNDWPSGSVLTSFGASTTVVSIISDPSAALSGTFLSKTGKVQILLDLISQLLPEFFYEDLVECKRSVSYIVGVPLHTFSSEDKDSLIKECFSQAFSRGGGASSYLGLRSGEALRRGTRSSSFVRRGLLRLHKSHLNWFLKKHQIILIEVLFFFNFSFFSCRVNRFGSTEYRWCSYIARCFSLWCIRIYSLWFKYELWTFLRLQIIISFKTKSSSRFTKWFSSAFDIITAFTKRSSSTVGIIITTITEWSSTTIRVITSTITEWSSTTFRIISSTIAKRSSSTIRVITSPVTKRSSFRIIKTTITKWFTWYIIINITSGTSPRTIISFTIMIFIKSTTITSPIFEVRLVDRQSPVISSFRSSNSTYPNPLLRPLSLR</sequence>
<comment type="caution">
    <text evidence="1">The sequence shown here is derived from an EMBL/GenBank/DDBJ whole genome shotgun (WGS) entry which is preliminary data.</text>
</comment>
<evidence type="ECO:0000313" key="1">
    <source>
        <dbReference type="EMBL" id="KAE9544850.1"/>
    </source>
</evidence>
<name>A0A6G0U7V4_APHGL</name>
<feature type="non-terminal residue" evidence="1">
    <location>
        <position position="405"/>
    </location>
</feature>
<keyword evidence="2" id="KW-1185">Reference proteome</keyword>
<organism evidence="1 2">
    <name type="scientific">Aphis glycines</name>
    <name type="common">Soybean aphid</name>
    <dbReference type="NCBI Taxonomy" id="307491"/>
    <lineage>
        <taxon>Eukaryota</taxon>
        <taxon>Metazoa</taxon>
        <taxon>Ecdysozoa</taxon>
        <taxon>Arthropoda</taxon>
        <taxon>Hexapoda</taxon>
        <taxon>Insecta</taxon>
        <taxon>Pterygota</taxon>
        <taxon>Neoptera</taxon>
        <taxon>Paraneoptera</taxon>
        <taxon>Hemiptera</taxon>
        <taxon>Sternorrhyncha</taxon>
        <taxon>Aphidomorpha</taxon>
        <taxon>Aphidoidea</taxon>
        <taxon>Aphididae</taxon>
        <taxon>Aphidini</taxon>
        <taxon>Aphis</taxon>
        <taxon>Aphis</taxon>
    </lineage>
</organism>
<dbReference type="OrthoDB" id="1748655at2759"/>
<accession>A0A6G0U7V4</accession>
<evidence type="ECO:0000313" key="2">
    <source>
        <dbReference type="Proteomes" id="UP000475862"/>
    </source>
</evidence>
<reference evidence="1 2" key="1">
    <citation type="submission" date="2019-08" db="EMBL/GenBank/DDBJ databases">
        <title>The genome of the soybean aphid Biotype 1, its phylome, world population structure and adaptation to the North American continent.</title>
        <authorList>
            <person name="Giordano R."/>
            <person name="Donthu R.K."/>
            <person name="Hernandez A.G."/>
            <person name="Wright C.L."/>
            <person name="Zimin A.V."/>
        </authorList>
    </citation>
    <scope>NUCLEOTIDE SEQUENCE [LARGE SCALE GENOMIC DNA]</scope>
    <source>
        <tissue evidence="1">Whole aphids</tissue>
    </source>
</reference>
<dbReference type="AlphaFoldDB" id="A0A6G0U7V4"/>
<dbReference type="EMBL" id="VYZN01000001">
    <property type="protein sequence ID" value="KAE9544850.1"/>
    <property type="molecule type" value="Genomic_DNA"/>
</dbReference>
<gene>
    <name evidence="1" type="ORF">AGLY_000392</name>
</gene>
<proteinExistence type="predicted"/>
<dbReference type="Proteomes" id="UP000475862">
    <property type="component" value="Unassembled WGS sequence"/>
</dbReference>